<dbReference type="PANTHER" id="PTHR12422">
    <property type="entry name" value="GH09096P"/>
    <property type="match status" value="1"/>
</dbReference>
<comment type="subcellular location">
    <subcellularLocation>
        <location evidence="1">Membrane</location>
        <topology evidence="1">Lipid-anchor</topology>
    </subcellularLocation>
</comment>
<dbReference type="InterPro" id="IPR009828">
    <property type="entry name" value="CYRIA/CYRIB_Rac1-bd"/>
</dbReference>
<keyword evidence="7" id="KW-1185">Reference proteome</keyword>
<dbReference type="Pfam" id="PF07159">
    <property type="entry name" value="CYRIA-B_Rac1-bd"/>
    <property type="match status" value="1"/>
</dbReference>
<dbReference type="RefSeq" id="XP_001583656.1">
    <property type="nucleotide sequence ID" value="XM_001583606.1"/>
</dbReference>
<dbReference type="SMR" id="A2DA22"/>
<name>A2DA22_TRIV3</name>
<keyword evidence="3" id="KW-0472">Membrane</keyword>
<evidence type="ECO:0000256" key="2">
    <source>
        <dbReference type="ARBA" id="ARBA00005778"/>
    </source>
</evidence>
<reference evidence="6" key="2">
    <citation type="journal article" date="2007" name="Science">
        <title>Draft genome sequence of the sexually transmitted pathogen Trichomonas vaginalis.</title>
        <authorList>
            <person name="Carlton J.M."/>
            <person name="Hirt R.P."/>
            <person name="Silva J.C."/>
            <person name="Delcher A.L."/>
            <person name="Schatz M."/>
            <person name="Zhao Q."/>
            <person name="Wortman J.R."/>
            <person name="Bidwell S.L."/>
            <person name="Alsmark U.C.M."/>
            <person name="Besteiro S."/>
            <person name="Sicheritz-Ponten T."/>
            <person name="Noel C.J."/>
            <person name="Dacks J.B."/>
            <person name="Foster P.G."/>
            <person name="Simillion C."/>
            <person name="Van de Peer Y."/>
            <person name="Miranda-Saavedra D."/>
            <person name="Barton G.J."/>
            <person name="Westrop G.D."/>
            <person name="Mueller S."/>
            <person name="Dessi D."/>
            <person name="Fiori P.L."/>
            <person name="Ren Q."/>
            <person name="Paulsen I."/>
            <person name="Zhang H."/>
            <person name="Bastida-Corcuera F.D."/>
            <person name="Simoes-Barbosa A."/>
            <person name="Brown M.T."/>
            <person name="Hayes R.D."/>
            <person name="Mukherjee M."/>
            <person name="Okumura C.Y."/>
            <person name="Schneider R."/>
            <person name="Smith A.J."/>
            <person name="Vanacova S."/>
            <person name="Villalvazo M."/>
            <person name="Haas B.J."/>
            <person name="Pertea M."/>
            <person name="Feldblyum T.V."/>
            <person name="Utterback T.R."/>
            <person name="Shu C.L."/>
            <person name="Osoegawa K."/>
            <person name="de Jong P.J."/>
            <person name="Hrdy I."/>
            <person name="Horvathova L."/>
            <person name="Zubacova Z."/>
            <person name="Dolezal P."/>
            <person name="Malik S.B."/>
            <person name="Logsdon J.M. Jr."/>
            <person name="Henze K."/>
            <person name="Gupta A."/>
            <person name="Wang C.C."/>
            <person name="Dunne R.L."/>
            <person name="Upcroft J.A."/>
            <person name="Upcroft P."/>
            <person name="White O."/>
            <person name="Salzberg S.L."/>
            <person name="Tang P."/>
            <person name="Chiu C.-H."/>
            <person name="Lee Y.-S."/>
            <person name="Embley T.M."/>
            <person name="Coombs G.H."/>
            <person name="Mottram J.C."/>
            <person name="Tachezy J."/>
            <person name="Fraser-Liggett C.M."/>
            <person name="Johnson P.J."/>
        </authorList>
    </citation>
    <scope>NUCLEOTIDE SEQUENCE [LARGE SCALE GENOMIC DNA]</scope>
    <source>
        <strain evidence="6">G3</strain>
    </source>
</reference>
<evidence type="ECO:0000313" key="7">
    <source>
        <dbReference type="Proteomes" id="UP000001542"/>
    </source>
</evidence>
<feature type="domain" description="CYRIA/CYRIB Rac1 binding" evidence="5">
    <location>
        <begin position="4"/>
        <end position="149"/>
    </location>
</feature>
<accession>A2DA22</accession>
<evidence type="ECO:0000256" key="3">
    <source>
        <dbReference type="ARBA" id="ARBA00023136"/>
    </source>
</evidence>
<dbReference type="Proteomes" id="UP000001542">
    <property type="component" value="Unassembled WGS sequence"/>
</dbReference>
<dbReference type="GO" id="GO:0016020">
    <property type="term" value="C:membrane"/>
    <property type="evidence" value="ECO:0007669"/>
    <property type="project" value="UniProtKB-SubCell"/>
</dbReference>
<evidence type="ECO:0000256" key="1">
    <source>
        <dbReference type="ARBA" id="ARBA00004635"/>
    </source>
</evidence>
<dbReference type="InParanoid" id="A2DA22"/>
<proteinExistence type="inferred from homology"/>
<organism evidence="6 7">
    <name type="scientific">Trichomonas vaginalis (strain ATCC PRA-98 / G3)</name>
    <dbReference type="NCBI Taxonomy" id="412133"/>
    <lineage>
        <taxon>Eukaryota</taxon>
        <taxon>Metamonada</taxon>
        <taxon>Parabasalia</taxon>
        <taxon>Trichomonadida</taxon>
        <taxon>Trichomonadidae</taxon>
        <taxon>Trichomonas</taxon>
    </lineage>
</organism>
<dbReference type="VEuPathDB" id="TrichDB:TVAGG3_0265960"/>
<dbReference type="KEGG" id="tva:5468228"/>
<dbReference type="VEuPathDB" id="TrichDB:TVAG_475980"/>
<dbReference type="OrthoDB" id="60973at2759"/>
<evidence type="ECO:0000313" key="6">
    <source>
        <dbReference type="EMBL" id="EAY22670.1"/>
    </source>
</evidence>
<dbReference type="STRING" id="5722.A2DA22"/>
<reference evidence="6" key="1">
    <citation type="submission" date="2006-10" db="EMBL/GenBank/DDBJ databases">
        <authorList>
            <person name="Amadeo P."/>
            <person name="Zhao Q."/>
            <person name="Wortman J."/>
            <person name="Fraser-Liggett C."/>
            <person name="Carlton J."/>
        </authorList>
    </citation>
    <scope>NUCLEOTIDE SEQUENCE</scope>
    <source>
        <strain evidence="6">G3</strain>
    </source>
</reference>
<keyword evidence="4" id="KW-0449">Lipoprotein</keyword>
<dbReference type="GO" id="GO:0031267">
    <property type="term" value="F:small GTPase binding"/>
    <property type="evidence" value="ECO:0007669"/>
    <property type="project" value="InterPro"/>
</dbReference>
<comment type="similarity">
    <text evidence="2">Belongs to the CYRI family.</text>
</comment>
<dbReference type="InterPro" id="IPR039789">
    <property type="entry name" value="CYRI"/>
</dbReference>
<gene>
    <name evidence="6" type="ORF">TVAG_475980</name>
</gene>
<protein>
    <recommendedName>
        <fullName evidence="5">CYRIA/CYRIB Rac1 binding domain-containing protein</fullName>
    </recommendedName>
</protein>
<dbReference type="AlphaFoldDB" id="A2DA22"/>
<dbReference type="GO" id="GO:0030833">
    <property type="term" value="P:regulation of actin filament polymerization"/>
    <property type="evidence" value="ECO:0007669"/>
    <property type="project" value="InterPro"/>
</dbReference>
<dbReference type="EMBL" id="DS113182">
    <property type="protein sequence ID" value="EAY22670.1"/>
    <property type="molecule type" value="Genomic_DNA"/>
</dbReference>
<evidence type="ECO:0000256" key="4">
    <source>
        <dbReference type="ARBA" id="ARBA00023288"/>
    </source>
</evidence>
<evidence type="ECO:0000259" key="5">
    <source>
        <dbReference type="Pfam" id="PF07159"/>
    </source>
</evidence>
<sequence length="154" mass="17416">MLLDLSFYRRTTQRNAANALVDALFVQTNIVSIFLGASTPFLDYLYSQFNHTFANNVPSAVRLLGLIIEVCASNIVSFEMIEPCLKAMTAMILIIDKINGNAFNCHAPYPAYRCLQILFETTPRQDNLINTIRYNSKNLNNEDTLEPIKELFAS</sequence>